<evidence type="ECO:0000259" key="2">
    <source>
        <dbReference type="SMART" id="SM00014"/>
    </source>
</evidence>
<dbReference type="CDD" id="cd03396">
    <property type="entry name" value="PAP2_like_6"/>
    <property type="match status" value="1"/>
</dbReference>
<reference evidence="3" key="1">
    <citation type="submission" date="2022-11" db="EMBL/GenBank/DDBJ databases">
        <title>Draft genome sequence of Hoeflea poritis E7-10 and Hoeflea prorocentri PM5-8, separated from scleractinian coral Porites lutea and marine dinoflagellate.</title>
        <authorList>
            <person name="Zhang G."/>
            <person name="Wei Q."/>
            <person name="Cai L."/>
        </authorList>
    </citation>
    <scope>NUCLEOTIDE SEQUENCE</scope>
    <source>
        <strain evidence="3">PM5-8</strain>
    </source>
</reference>
<dbReference type="SUPFAM" id="SSF48317">
    <property type="entry name" value="Acid phosphatase/Vanadium-dependent haloperoxidase"/>
    <property type="match status" value="1"/>
</dbReference>
<feature type="transmembrane region" description="Helical" evidence="1">
    <location>
        <begin position="7"/>
        <end position="26"/>
    </location>
</feature>
<feature type="transmembrane region" description="Helical" evidence="1">
    <location>
        <begin position="90"/>
        <end position="110"/>
    </location>
</feature>
<name>A0A9X3ZHI9_9HYPH</name>
<keyword evidence="1" id="KW-1133">Transmembrane helix</keyword>
<feature type="domain" description="Phosphatidic acid phosphatase type 2/haloperoxidase" evidence="2">
    <location>
        <begin position="94"/>
        <end position="219"/>
    </location>
</feature>
<feature type="transmembrane region" description="Helical" evidence="1">
    <location>
        <begin position="152"/>
        <end position="170"/>
    </location>
</feature>
<comment type="caution">
    <text evidence="3">The sequence shown here is derived from an EMBL/GenBank/DDBJ whole genome shotgun (WGS) entry which is preliminary data.</text>
</comment>
<dbReference type="RefSeq" id="WP_267990635.1">
    <property type="nucleotide sequence ID" value="NZ_JAPJZI010000001.1"/>
</dbReference>
<evidence type="ECO:0000313" key="3">
    <source>
        <dbReference type="EMBL" id="MDA5399189.1"/>
    </source>
</evidence>
<dbReference type="InterPro" id="IPR036938">
    <property type="entry name" value="PAP2/HPO_sf"/>
</dbReference>
<feature type="transmembrane region" description="Helical" evidence="1">
    <location>
        <begin position="177"/>
        <end position="195"/>
    </location>
</feature>
<keyword evidence="4" id="KW-1185">Reference proteome</keyword>
<organism evidence="3 4">
    <name type="scientific">Hoeflea prorocentri</name>
    <dbReference type="NCBI Taxonomy" id="1922333"/>
    <lineage>
        <taxon>Bacteria</taxon>
        <taxon>Pseudomonadati</taxon>
        <taxon>Pseudomonadota</taxon>
        <taxon>Alphaproteobacteria</taxon>
        <taxon>Hyphomicrobiales</taxon>
        <taxon>Rhizobiaceae</taxon>
        <taxon>Hoeflea</taxon>
    </lineage>
</organism>
<keyword evidence="1" id="KW-0472">Membrane</keyword>
<accession>A0A9X3ZHI9</accession>
<evidence type="ECO:0000313" key="4">
    <source>
        <dbReference type="Proteomes" id="UP001151234"/>
    </source>
</evidence>
<dbReference type="Proteomes" id="UP001151234">
    <property type="component" value="Unassembled WGS sequence"/>
</dbReference>
<dbReference type="Gene3D" id="1.20.144.10">
    <property type="entry name" value="Phosphatidic acid phosphatase type 2/haloperoxidase"/>
    <property type="match status" value="1"/>
</dbReference>
<dbReference type="SMART" id="SM00014">
    <property type="entry name" value="acidPPc"/>
    <property type="match status" value="1"/>
</dbReference>
<proteinExistence type="predicted"/>
<gene>
    <name evidence="3" type="ORF">OQ273_11445</name>
</gene>
<evidence type="ECO:0000256" key="1">
    <source>
        <dbReference type="SAM" id="Phobius"/>
    </source>
</evidence>
<dbReference type="InterPro" id="IPR000326">
    <property type="entry name" value="PAP2/HPO"/>
</dbReference>
<dbReference type="Pfam" id="PF01569">
    <property type="entry name" value="PAP2"/>
    <property type="match status" value="1"/>
</dbReference>
<protein>
    <submittedName>
        <fullName evidence="3">Phosphatase PAP2 family protein</fullName>
    </submittedName>
</protein>
<dbReference type="EMBL" id="JAPJZI010000001">
    <property type="protein sequence ID" value="MDA5399189.1"/>
    <property type="molecule type" value="Genomic_DNA"/>
</dbReference>
<keyword evidence="1" id="KW-0812">Transmembrane</keyword>
<dbReference type="AlphaFoldDB" id="A0A9X3ZHI9"/>
<feature type="transmembrane region" description="Helical" evidence="1">
    <location>
        <begin position="201"/>
        <end position="223"/>
    </location>
</feature>
<feature type="transmembrane region" description="Helical" evidence="1">
    <location>
        <begin position="58"/>
        <end position="78"/>
    </location>
</feature>
<sequence>MQDDYRNMSLAVVGALAVVFVLFNLFPGIDIWVSERFFDSQTRQWTAQTGFFNAYRELFNIVSIGLSVTCLILWGVALWRGPVFTVPREVWGFVPLLYILGPGLLVNAVLKNNWGRARPANVTEFGGDRTFSPPFIMSDQCERNCSFVSGEGSGAAAFFISVLVLSAYIANKTLRRTILTAAFLAAGLAAALRVFKGRHFLSDTIGAILFVSLVAVLLHWLLIGRINSQASRRGNHA</sequence>